<keyword evidence="6" id="KW-0325">Glycoprotein</keyword>
<dbReference type="EMBL" id="FNXF01000004">
    <property type="protein sequence ID" value="SEH80209.1"/>
    <property type="molecule type" value="Genomic_DNA"/>
</dbReference>
<feature type="chain" id="PRO_5011720142" description="S1/P1 Nuclease" evidence="7">
    <location>
        <begin position="19"/>
        <end position="266"/>
    </location>
</feature>
<evidence type="ECO:0000256" key="6">
    <source>
        <dbReference type="ARBA" id="ARBA00023180"/>
    </source>
</evidence>
<dbReference type="GO" id="GO:0016788">
    <property type="term" value="F:hydrolase activity, acting on ester bonds"/>
    <property type="evidence" value="ECO:0007669"/>
    <property type="project" value="InterPro"/>
</dbReference>
<dbReference type="Gene3D" id="1.10.575.10">
    <property type="entry name" value="P1 Nuclease"/>
    <property type="match status" value="1"/>
</dbReference>
<dbReference type="PANTHER" id="PTHR33146:SF26">
    <property type="entry name" value="ENDONUCLEASE 4"/>
    <property type="match status" value="1"/>
</dbReference>
<evidence type="ECO:0000313" key="8">
    <source>
        <dbReference type="EMBL" id="SEH80209.1"/>
    </source>
</evidence>
<protein>
    <recommendedName>
        <fullName evidence="10">S1/P1 Nuclease</fullName>
    </recommendedName>
</protein>
<dbReference type="RefSeq" id="WP_092791954.1">
    <property type="nucleotide sequence ID" value="NZ_FNXF01000004.1"/>
</dbReference>
<proteinExistence type="predicted"/>
<keyword evidence="4" id="KW-0378">Hydrolase</keyword>
<evidence type="ECO:0000256" key="1">
    <source>
        <dbReference type="ARBA" id="ARBA00022722"/>
    </source>
</evidence>
<dbReference type="AlphaFoldDB" id="A0A1H6KX12"/>
<keyword evidence="1" id="KW-0540">Nuclease</keyword>
<dbReference type="GO" id="GO:0006308">
    <property type="term" value="P:DNA catabolic process"/>
    <property type="evidence" value="ECO:0007669"/>
    <property type="project" value="InterPro"/>
</dbReference>
<dbReference type="GO" id="GO:0004519">
    <property type="term" value="F:endonuclease activity"/>
    <property type="evidence" value="ECO:0007669"/>
    <property type="project" value="UniProtKB-KW"/>
</dbReference>
<dbReference type="CDD" id="cd11010">
    <property type="entry name" value="S1-P1_nuclease"/>
    <property type="match status" value="1"/>
</dbReference>
<gene>
    <name evidence="8" type="ORF">SAMN05660691_01540</name>
</gene>
<evidence type="ECO:0000256" key="4">
    <source>
        <dbReference type="ARBA" id="ARBA00022801"/>
    </source>
</evidence>
<dbReference type="PANTHER" id="PTHR33146">
    <property type="entry name" value="ENDONUCLEASE 4"/>
    <property type="match status" value="1"/>
</dbReference>
<evidence type="ECO:0000256" key="3">
    <source>
        <dbReference type="ARBA" id="ARBA00022759"/>
    </source>
</evidence>
<dbReference type="GO" id="GO:0046872">
    <property type="term" value="F:metal ion binding"/>
    <property type="evidence" value="ECO:0007669"/>
    <property type="project" value="UniProtKB-KW"/>
</dbReference>
<dbReference type="Pfam" id="PF02265">
    <property type="entry name" value="S1-P1_nuclease"/>
    <property type="match status" value="1"/>
</dbReference>
<keyword evidence="5" id="KW-1015">Disulfide bond</keyword>
<dbReference type="InterPro" id="IPR008947">
    <property type="entry name" value="PLipase_C/P1_nuclease_dom_sf"/>
</dbReference>
<keyword evidence="9" id="KW-1185">Reference proteome</keyword>
<sequence length="266" mass="29694">MRVLLAALLLIISLPGQAFSKTGHQLICDMAYQLASEDTRLQIDSLLQHTPYSGFGPACSWADDIRLQPEFAWSSPHHYVNMRRGETAVSMAHCPPQGCILSAINDMQQRLYNNNNDWQALLFLAHHLGDLHQPLHVSFLDDLGGNRTAVYFFGLPNNLHGVWDFALLKQAGYETEHDSQTGHTKTATLLNTISAAQQASWQQGDVLSWANESASLTIDIYQRYRPGMLLGDDYMLLYLDTLEQRLQQAAVRLALLLDQSLGGTAN</sequence>
<evidence type="ECO:0000256" key="5">
    <source>
        <dbReference type="ARBA" id="ARBA00023157"/>
    </source>
</evidence>
<name>A0A1H6KX12_9GAMM</name>
<feature type="signal peptide" evidence="7">
    <location>
        <begin position="1"/>
        <end position="18"/>
    </location>
</feature>
<evidence type="ECO:0000256" key="2">
    <source>
        <dbReference type="ARBA" id="ARBA00022723"/>
    </source>
</evidence>
<dbReference type="GO" id="GO:0003676">
    <property type="term" value="F:nucleic acid binding"/>
    <property type="evidence" value="ECO:0007669"/>
    <property type="project" value="InterPro"/>
</dbReference>
<evidence type="ECO:0000256" key="7">
    <source>
        <dbReference type="SAM" id="SignalP"/>
    </source>
</evidence>
<dbReference type="Proteomes" id="UP000199371">
    <property type="component" value="Unassembled WGS sequence"/>
</dbReference>
<dbReference type="STRING" id="173990.SAMN05660691_01540"/>
<keyword evidence="2" id="KW-0479">Metal-binding</keyword>
<keyword evidence="7" id="KW-0732">Signal</keyword>
<evidence type="ECO:0008006" key="10">
    <source>
        <dbReference type="Google" id="ProtNLM"/>
    </source>
</evidence>
<dbReference type="OrthoDB" id="267579at2"/>
<organism evidence="8 9">
    <name type="scientific">Rheinheimera pacifica</name>
    <dbReference type="NCBI Taxonomy" id="173990"/>
    <lineage>
        <taxon>Bacteria</taxon>
        <taxon>Pseudomonadati</taxon>
        <taxon>Pseudomonadota</taxon>
        <taxon>Gammaproteobacteria</taxon>
        <taxon>Chromatiales</taxon>
        <taxon>Chromatiaceae</taxon>
        <taxon>Rheinheimera</taxon>
    </lineage>
</organism>
<dbReference type="InterPro" id="IPR003154">
    <property type="entry name" value="S1/P1nuclease"/>
</dbReference>
<keyword evidence="3" id="KW-0255">Endonuclease</keyword>
<accession>A0A1H6KX12</accession>
<reference evidence="9" key="1">
    <citation type="submission" date="2016-10" db="EMBL/GenBank/DDBJ databases">
        <authorList>
            <person name="Varghese N."/>
            <person name="Submissions S."/>
        </authorList>
    </citation>
    <scope>NUCLEOTIDE SEQUENCE [LARGE SCALE GENOMIC DNA]</scope>
    <source>
        <strain evidence="9">DSM 17616</strain>
    </source>
</reference>
<dbReference type="SUPFAM" id="SSF48537">
    <property type="entry name" value="Phospholipase C/P1 nuclease"/>
    <property type="match status" value="1"/>
</dbReference>
<evidence type="ECO:0000313" key="9">
    <source>
        <dbReference type="Proteomes" id="UP000199371"/>
    </source>
</evidence>